<dbReference type="InterPro" id="IPR036390">
    <property type="entry name" value="WH_DNA-bd_sf"/>
</dbReference>
<name>A0AAJ2JTR5_9BACL</name>
<dbReference type="InterPro" id="IPR051446">
    <property type="entry name" value="HTH_trans_reg/aminotransferase"/>
</dbReference>
<feature type="compositionally biased region" description="Basic and acidic residues" evidence="8">
    <location>
        <begin position="90"/>
        <end position="102"/>
    </location>
</feature>
<dbReference type="InterPro" id="IPR015421">
    <property type="entry name" value="PyrdxlP-dep_Trfase_major"/>
</dbReference>
<dbReference type="InterPro" id="IPR036388">
    <property type="entry name" value="WH-like_DNA-bd_sf"/>
</dbReference>
<dbReference type="AlphaFoldDB" id="A0AAJ2JTR5"/>
<evidence type="ECO:0000259" key="9">
    <source>
        <dbReference type="PROSITE" id="PS50949"/>
    </source>
</evidence>
<dbReference type="PANTHER" id="PTHR46577">
    <property type="entry name" value="HTH-TYPE TRANSCRIPTIONAL REGULATORY PROTEIN GABR"/>
    <property type="match status" value="1"/>
</dbReference>
<dbReference type="InterPro" id="IPR000524">
    <property type="entry name" value="Tscrpt_reg_HTH_GntR"/>
</dbReference>
<keyword evidence="7" id="KW-0804">Transcription</keyword>
<comment type="caution">
    <text evidence="10">The sequence shown here is derived from an EMBL/GenBank/DDBJ whole genome shotgun (WGS) entry which is preliminary data.</text>
</comment>
<dbReference type="PRINTS" id="PR00035">
    <property type="entry name" value="HTHGNTR"/>
</dbReference>
<keyword evidence="11" id="KW-1185">Reference proteome</keyword>
<comment type="similarity">
    <text evidence="2">In the C-terminal section; belongs to the class-I pyridoxal-phosphate-dependent aminotransferase family.</text>
</comment>
<evidence type="ECO:0000256" key="8">
    <source>
        <dbReference type="SAM" id="MobiDB-lite"/>
    </source>
</evidence>
<dbReference type="InterPro" id="IPR015424">
    <property type="entry name" value="PyrdxlP-dep_Trfase"/>
</dbReference>
<evidence type="ECO:0000256" key="5">
    <source>
        <dbReference type="ARBA" id="ARBA00023015"/>
    </source>
</evidence>
<dbReference type="PROSITE" id="PS50949">
    <property type="entry name" value="HTH_GNTR"/>
    <property type="match status" value="1"/>
</dbReference>
<dbReference type="CDD" id="cd00609">
    <property type="entry name" value="AAT_like"/>
    <property type="match status" value="1"/>
</dbReference>
<reference evidence="11" key="1">
    <citation type="submission" date="2023-09" db="EMBL/GenBank/DDBJ databases">
        <title>Paenibacillus sp. chi10 Genome sequencing and assembly.</title>
        <authorList>
            <person name="Kim I."/>
        </authorList>
    </citation>
    <scope>NUCLEOTIDE SEQUENCE [LARGE SCALE GENOMIC DNA]</scope>
    <source>
        <strain evidence="11">chi10</strain>
    </source>
</reference>
<dbReference type="SUPFAM" id="SSF53383">
    <property type="entry name" value="PLP-dependent transferases"/>
    <property type="match status" value="1"/>
</dbReference>
<keyword evidence="3 10" id="KW-0032">Aminotransferase</keyword>
<dbReference type="Proteomes" id="UP001250538">
    <property type="component" value="Unassembled WGS sequence"/>
</dbReference>
<dbReference type="EMBL" id="JAVYAA010000001">
    <property type="protein sequence ID" value="MDT8975696.1"/>
    <property type="molecule type" value="Genomic_DNA"/>
</dbReference>
<feature type="domain" description="HTH gntR-type" evidence="9">
    <location>
        <begin position="16"/>
        <end position="84"/>
    </location>
</feature>
<evidence type="ECO:0000256" key="4">
    <source>
        <dbReference type="ARBA" id="ARBA00022898"/>
    </source>
</evidence>
<evidence type="ECO:0000256" key="3">
    <source>
        <dbReference type="ARBA" id="ARBA00022576"/>
    </source>
</evidence>
<dbReference type="Gene3D" id="1.10.10.10">
    <property type="entry name" value="Winged helix-like DNA-binding domain superfamily/Winged helix DNA-binding domain"/>
    <property type="match status" value="1"/>
</dbReference>
<dbReference type="Pfam" id="PF00155">
    <property type="entry name" value="Aminotran_1_2"/>
    <property type="match status" value="1"/>
</dbReference>
<dbReference type="SMART" id="SM00345">
    <property type="entry name" value="HTH_GNTR"/>
    <property type="match status" value="1"/>
</dbReference>
<dbReference type="RefSeq" id="WP_315743813.1">
    <property type="nucleotide sequence ID" value="NZ_JAVYAA010000001.1"/>
</dbReference>
<dbReference type="PANTHER" id="PTHR46577:SF1">
    <property type="entry name" value="HTH-TYPE TRANSCRIPTIONAL REGULATORY PROTEIN GABR"/>
    <property type="match status" value="1"/>
</dbReference>
<dbReference type="GO" id="GO:0030170">
    <property type="term" value="F:pyridoxal phosphate binding"/>
    <property type="evidence" value="ECO:0007669"/>
    <property type="project" value="InterPro"/>
</dbReference>
<evidence type="ECO:0000256" key="6">
    <source>
        <dbReference type="ARBA" id="ARBA00023125"/>
    </source>
</evidence>
<dbReference type="SUPFAM" id="SSF46785">
    <property type="entry name" value="Winged helix' DNA-binding domain"/>
    <property type="match status" value="1"/>
</dbReference>
<accession>A0AAJ2JTR5</accession>
<evidence type="ECO:0000256" key="7">
    <source>
        <dbReference type="ARBA" id="ARBA00023163"/>
    </source>
</evidence>
<dbReference type="Gene3D" id="3.40.640.10">
    <property type="entry name" value="Type I PLP-dependent aspartate aminotransferase-like (Major domain)"/>
    <property type="match status" value="1"/>
</dbReference>
<feature type="region of interest" description="Disordered" evidence="8">
    <location>
        <begin position="90"/>
        <end position="130"/>
    </location>
</feature>
<keyword evidence="3 10" id="KW-0808">Transferase</keyword>
<keyword evidence="4" id="KW-0663">Pyridoxal phosphate</keyword>
<protein>
    <submittedName>
        <fullName evidence="10">PLP-dependent aminotransferase family protein</fullName>
    </submittedName>
</protein>
<dbReference type="GO" id="GO:0003700">
    <property type="term" value="F:DNA-binding transcription factor activity"/>
    <property type="evidence" value="ECO:0007669"/>
    <property type="project" value="InterPro"/>
</dbReference>
<evidence type="ECO:0000313" key="11">
    <source>
        <dbReference type="Proteomes" id="UP001250538"/>
    </source>
</evidence>
<dbReference type="Pfam" id="PF00392">
    <property type="entry name" value="GntR"/>
    <property type="match status" value="1"/>
</dbReference>
<keyword evidence="5" id="KW-0805">Transcription regulation</keyword>
<evidence type="ECO:0000313" key="10">
    <source>
        <dbReference type="EMBL" id="MDT8975696.1"/>
    </source>
</evidence>
<evidence type="ECO:0000256" key="1">
    <source>
        <dbReference type="ARBA" id="ARBA00001933"/>
    </source>
</evidence>
<organism evidence="10 11">
    <name type="scientific">Paenibacillus suaedae</name>
    <dbReference type="NCBI Taxonomy" id="3077233"/>
    <lineage>
        <taxon>Bacteria</taxon>
        <taxon>Bacillati</taxon>
        <taxon>Bacillota</taxon>
        <taxon>Bacilli</taxon>
        <taxon>Bacillales</taxon>
        <taxon>Paenibacillaceae</taxon>
        <taxon>Paenibacillus</taxon>
    </lineage>
</organism>
<proteinExistence type="inferred from homology"/>
<sequence>MNMLELTPHIDDHATEPKYAQLYSYIAKQIVNGTLVAGTRLPSIRTLAVHLQVSRNTVEAAYQQLIAEGYVENRSRIGLFVMPIEGDVKHAESRDRGSDRELAGGFTEEVEREPTQPLPTSVSLEDRDGSDKDAEIDIDFRHGNVDREKFPLIVWRKLANDLFRYRQDEALQYGHRQGEAGLRRAIAQYLYQSRGVRCTPEQIVMGAGIQQLLMLICQLIRQDTRSIAMEEPGYDGARAIYYHHGFEIEPIALEAEGISVQQLRERNAGAVYVTPSHQFPQGMVMSIAKRMQLLQWANERRSIIIEDDYDGEFKYGAKPVPSLQGLDGHGRVIYVGTFSKSLLPSIRLSYMVLPPWLLTRYKLEFSAYEQTASKLHQMTMERFMTEGHWDKHLRKMRKLYQEKHSTLLTALKKEMGDRVRVIGQQSGLHIVLQVKHEHHEQQLIEAARTVGVKVYPTSTYRIQQEADEMPSLLIGFGGLSLHQIREGVERLSKVWFG</sequence>
<dbReference type="GO" id="GO:0008483">
    <property type="term" value="F:transaminase activity"/>
    <property type="evidence" value="ECO:0007669"/>
    <property type="project" value="UniProtKB-KW"/>
</dbReference>
<keyword evidence="6" id="KW-0238">DNA-binding</keyword>
<dbReference type="GO" id="GO:0003677">
    <property type="term" value="F:DNA binding"/>
    <property type="evidence" value="ECO:0007669"/>
    <property type="project" value="UniProtKB-KW"/>
</dbReference>
<evidence type="ECO:0000256" key="2">
    <source>
        <dbReference type="ARBA" id="ARBA00005384"/>
    </source>
</evidence>
<comment type="cofactor">
    <cofactor evidence="1">
        <name>pyridoxal 5'-phosphate</name>
        <dbReference type="ChEBI" id="CHEBI:597326"/>
    </cofactor>
</comment>
<dbReference type="InterPro" id="IPR004839">
    <property type="entry name" value="Aminotransferase_I/II_large"/>
</dbReference>
<dbReference type="CDD" id="cd07377">
    <property type="entry name" value="WHTH_GntR"/>
    <property type="match status" value="1"/>
</dbReference>
<gene>
    <name evidence="10" type="ORF">RQP50_05510</name>
</gene>